<dbReference type="PROSITE" id="PS00675">
    <property type="entry name" value="SIGMA54_INTERACT_1"/>
    <property type="match status" value="1"/>
</dbReference>
<feature type="transmembrane region" description="Helical" evidence="8">
    <location>
        <begin position="43"/>
        <end position="66"/>
    </location>
</feature>
<dbReference type="InterPro" id="IPR011527">
    <property type="entry name" value="ABC1_TM_dom"/>
</dbReference>
<dbReference type="Gene3D" id="1.20.1560.10">
    <property type="entry name" value="ABC transporter type 1, transmembrane domain"/>
    <property type="match status" value="1"/>
</dbReference>
<dbReference type="InterPro" id="IPR025662">
    <property type="entry name" value="Sigma_54_int_dom_ATP-bd_1"/>
</dbReference>
<keyword evidence="3 8" id="KW-0812">Transmembrane</keyword>
<dbReference type="InterPro" id="IPR027417">
    <property type="entry name" value="P-loop_NTPase"/>
</dbReference>
<comment type="subcellular location">
    <subcellularLocation>
        <location evidence="1">Cell membrane</location>
        <topology evidence="1">Multi-pass membrane protein</topology>
    </subcellularLocation>
</comment>
<dbReference type="InterPro" id="IPR003593">
    <property type="entry name" value="AAA+_ATPase"/>
</dbReference>
<dbReference type="GO" id="GO:0140359">
    <property type="term" value="F:ABC-type transporter activity"/>
    <property type="evidence" value="ECO:0007669"/>
    <property type="project" value="InterPro"/>
</dbReference>
<keyword evidence="6 8" id="KW-1133">Transmembrane helix</keyword>
<dbReference type="Pfam" id="PF06472">
    <property type="entry name" value="ABC_membrane_2"/>
    <property type="match status" value="1"/>
</dbReference>
<evidence type="ECO:0000259" key="9">
    <source>
        <dbReference type="PROSITE" id="PS50893"/>
    </source>
</evidence>
<dbReference type="GO" id="GO:0005524">
    <property type="term" value="F:ATP binding"/>
    <property type="evidence" value="ECO:0007669"/>
    <property type="project" value="UniProtKB-KW"/>
</dbReference>
<evidence type="ECO:0000256" key="7">
    <source>
        <dbReference type="ARBA" id="ARBA00023136"/>
    </source>
</evidence>
<evidence type="ECO:0000256" key="3">
    <source>
        <dbReference type="ARBA" id="ARBA00022692"/>
    </source>
</evidence>
<feature type="transmembrane region" description="Helical" evidence="8">
    <location>
        <begin position="86"/>
        <end position="103"/>
    </location>
</feature>
<gene>
    <name evidence="10" type="ORF">FHW16_002799</name>
</gene>
<organism evidence="10 11">
    <name type="scientific">Phyllobacterium myrsinacearum</name>
    <dbReference type="NCBI Taxonomy" id="28101"/>
    <lineage>
        <taxon>Bacteria</taxon>
        <taxon>Pseudomonadati</taxon>
        <taxon>Pseudomonadota</taxon>
        <taxon>Alphaproteobacteria</taxon>
        <taxon>Hyphomicrobiales</taxon>
        <taxon>Phyllobacteriaceae</taxon>
        <taxon>Phyllobacterium</taxon>
    </lineage>
</organism>
<comment type="caution">
    <text evidence="10">The sequence shown here is derived from an EMBL/GenBank/DDBJ whole genome shotgun (WGS) entry which is preliminary data.</text>
</comment>
<keyword evidence="5" id="KW-0067">ATP-binding</keyword>
<dbReference type="GO" id="GO:0005886">
    <property type="term" value="C:plasma membrane"/>
    <property type="evidence" value="ECO:0007669"/>
    <property type="project" value="UniProtKB-SubCell"/>
</dbReference>
<dbReference type="Proteomes" id="UP000549052">
    <property type="component" value="Unassembled WGS sequence"/>
</dbReference>
<dbReference type="PANTHER" id="PTHR11384:SF59">
    <property type="entry name" value="LYSOSOMAL COBALAMIN TRANSPORTER ABCD4"/>
    <property type="match status" value="1"/>
</dbReference>
<evidence type="ECO:0000256" key="5">
    <source>
        <dbReference type="ARBA" id="ARBA00022840"/>
    </source>
</evidence>
<evidence type="ECO:0000256" key="1">
    <source>
        <dbReference type="ARBA" id="ARBA00004651"/>
    </source>
</evidence>
<evidence type="ECO:0000313" key="11">
    <source>
        <dbReference type="Proteomes" id="UP000549052"/>
    </source>
</evidence>
<keyword evidence="4" id="KW-0547">Nucleotide-binding</keyword>
<name>A0A839EGI4_9HYPH</name>
<dbReference type="SUPFAM" id="SSF52540">
    <property type="entry name" value="P-loop containing nucleoside triphosphate hydrolases"/>
    <property type="match status" value="1"/>
</dbReference>
<dbReference type="PROSITE" id="PS50893">
    <property type="entry name" value="ABC_TRANSPORTER_2"/>
    <property type="match status" value="1"/>
</dbReference>
<feature type="domain" description="ABC transporter" evidence="9">
    <location>
        <begin position="411"/>
        <end position="641"/>
    </location>
</feature>
<dbReference type="Gene3D" id="3.40.50.300">
    <property type="entry name" value="P-loop containing nucleotide triphosphate hydrolases"/>
    <property type="match status" value="1"/>
</dbReference>
<keyword evidence="2" id="KW-0813">Transport</keyword>
<keyword evidence="7 8" id="KW-0472">Membrane</keyword>
<dbReference type="PANTHER" id="PTHR11384">
    <property type="entry name" value="ATP-BINDING CASSETTE, SUB-FAMILY D MEMBER"/>
    <property type="match status" value="1"/>
</dbReference>
<evidence type="ECO:0000256" key="6">
    <source>
        <dbReference type="ARBA" id="ARBA00022989"/>
    </source>
</evidence>
<dbReference type="GO" id="GO:0016887">
    <property type="term" value="F:ATP hydrolysis activity"/>
    <property type="evidence" value="ECO:0007669"/>
    <property type="project" value="InterPro"/>
</dbReference>
<dbReference type="InterPro" id="IPR003439">
    <property type="entry name" value="ABC_transporter-like_ATP-bd"/>
</dbReference>
<evidence type="ECO:0000256" key="2">
    <source>
        <dbReference type="ARBA" id="ARBA00022448"/>
    </source>
</evidence>
<protein>
    <submittedName>
        <fullName evidence="10">ABC-type uncharacterized transport system fused permease/ATPase subunit</fullName>
    </submittedName>
</protein>
<dbReference type="Pfam" id="PF00005">
    <property type="entry name" value="ABC_tran"/>
    <property type="match status" value="1"/>
</dbReference>
<sequence length="642" mass="70324">MDKGNTDSRFEADSTAKSSPVASMHSFWGLIRAYWVSDRWREAWALTLAILLLTAAASKTSVWMAVASGELLNSIVNIHDPLVLDPLAGILSSAGFLVLLVLIKEVGFVGLRHLLSTTLHRKWRGWLNGRFNDALLDTNHTHFHLQQGNSTIPGSPAAMPDNIDQRIHESIKGMTGGAIGLAMGIAGVATSVVFIGQSLLQLSTEISGFEFLGRYGSATFAFVAIAVYVPVSTWIAARIGRILEKLTLKLQQTEGSYRGELTIFLRRSFQVAASRGEGVQRSVNGELYGDIDKVWSQLNKYDAGYMSFTAVYNFFAARIVAYLPGLLPYMSNTISLKNYITGAELVGSMINDCSWFIQVMPAIANLKANAGRVTELAGAINLVQKPSELYQTNGVSEFRYGTQHEFFGLTIRNLELMHRETTAQPFLSLTNMRFRQGDWVYLKGESGSGKSCVLKAINGLWPHGRGDITFPEGVTTLYAAQDIKLPSVSLKQLISLPMNETEFPDTAIATALYRAGMGDLIEHLHAERIDGTTWDQMLSGGQKQKLVLTRILLHAPGILFLDEATSALDPHSKIAFHQAIKDHCPAATVISVMHDQDPPKSLDGFNFYSFILDIRNGRAELETLSAPAIAFGHPTGTIIAAE</sequence>
<dbReference type="AlphaFoldDB" id="A0A839EGI4"/>
<dbReference type="InterPro" id="IPR050835">
    <property type="entry name" value="ABC_transporter_sub-D"/>
</dbReference>
<keyword evidence="11" id="KW-1185">Reference proteome</keyword>
<feature type="transmembrane region" description="Helical" evidence="8">
    <location>
        <begin position="310"/>
        <end position="330"/>
    </location>
</feature>
<dbReference type="EMBL" id="JACGXN010000003">
    <property type="protein sequence ID" value="MBA8879081.1"/>
    <property type="molecule type" value="Genomic_DNA"/>
</dbReference>
<feature type="transmembrane region" description="Helical" evidence="8">
    <location>
        <begin position="176"/>
        <end position="195"/>
    </location>
</feature>
<evidence type="ECO:0000313" key="10">
    <source>
        <dbReference type="EMBL" id="MBA8879081.1"/>
    </source>
</evidence>
<evidence type="ECO:0000256" key="8">
    <source>
        <dbReference type="SAM" id="Phobius"/>
    </source>
</evidence>
<feature type="transmembrane region" description="Helical" evidence="8">
    <location>
        <begin position="215"/>
        <end position="237"/>
    </location>
</feature>
<evidence type="ECO:0000256" key="4">
    <source>
        <dbReference type="ARBA" id="ARBA00022741"/>
    </source>
</evidence>
<dbReference type="InterPro" id="IPR036640">
    <property type="entry name" value="ABC1_TM_sf"/>
</dbReference>
<dbReference type="SMART" id="SM00382">
    <property type="entry name" value="AAA"/>
    <property type="match status" value="1"/>
</dbReference>
<accession>A0A839EGI4</accession>
<reference evidence="10 11" key="1">
    <citation type="submission" date="2020-07" db="EMBL/GenBank/DDBJ databases">
        <title>Genomic Encyclopedia of Type Strains, Phase IV (KMG-V): Genome sequencing to study the core and pangenomes of soil and plant-associated prokaryotes.</title>
        <authorList>
            <person name="Whitman W."/>
        </authorList>
    </citation>
    <scope>NUCLEOTIDE SEQUENCE [LARGE SCALE GENOMIC DNA]</scope>
    <source>
        <strain evidence="10 11">AN3</strain>
    </source>
</reference>
<proteinExistence type="predicted"/>
<dbReference type="SUPFAM" id="SSF90123">
    <property type="entry name" value="ABC transporter transmembrane region"/>
    <property type="match status" value="1"/>
</dbReference>